<gene>
    <name evidence="2" type="ORF">SIDU_02040</name>
</gene>
<evidence type="ECO:0000313" key="3">
    <source>
        <dbReference type="Proteomes" id="UP000004550"/>
    </source>
</evidence>
<dbReference type="KEGG" id="sinb:SIDU_02040"/>
<dbReference type="AlphaFoldDB" id="A0A1L5BKK3"/>
<proteinExistence type="predicted"/>
<reference evidence="2 3" key="1">
    <citation type="journal article" date="2012" name="J. Bacteriol.">
        <title>Genome sequence of Sphingobium indicum B90A, a hexachlorocyclohexane-degrading bacterium.</title>
        <authorList>
            <person name="Anand S."/>
            <person name="Sangwan N."/>
            <person name="Lata P."/>
            <person name="Kaur J."/>
            <person name="Dua A."/>
            <person name="Singh A.K."/>
            <person name="Verma M."/>
            <person name="Kaur J."/>
            <person name="Khurana J.P."/>
            <person name="Khurana P."/>
            <person name="Mathur S."/>
            <person name="Lal R."/>
        </authorList>
    </citation>
    <scope>NUCLEOTIDE SEQUENCE [LARGE SCALE GENOMIC DNA]</scope>
    <source>
        <strain evidence="3">DSM 16412 / CCM 7286 / MTCC 6364 / B90A</strain>
    </source>
</reference>
<name>A0A1L5BKK3_SPHIB</name>
<evidence type="ECO:0000256" key="1">
    <source>
        <dbReference type="SAM" id="MobiDB-lite"/>
    </source>
</evidence>
<accession>A0A1L5BKK3</accession>
<evidence type="ECO:0000313" key="2">
    <source>
        <dbReference type="EMBL" id="APL93398.1"/>
    </source>
</evidence>
<protein>
    <submittedName>
        <fullName evidence="2">Uncharacterized protein</fullName>
    </submittedName>
</protein>
<sequence length="86" mass="9119">MSTRSITAALLAPLGSSRTAKCCKADKVLIGQAKLDLLRGQFVRLDAFGGSATGQHVIEQPFALGKGPPQRSQLGGRDRQKRIANS</sequence>
<feature type="region of interest" description="Disordered" evidence="1">
    <location>
        <begin position="60"/>
        <end position="86"/>
    </location>
</feature>
<dbReference type="Proteomes" id="UP000004550">
    <property type="component" value="Chromosome"/>
</dbReference>
<dbReference type="EMBL" id="CP013070">
    <property type="protein sequence ID" value="APL93398.1"/>
    <property type="molecule type" value="Genomic_DNA"/>
</dbReference>
<organism evidence="2 3">
    <name type="scientific">Sphingobium indicum (strain DSM 16412 / CCM 7286 / MTCC 6364 / B90A)</name>
    <dbReference type="NCBI Taxonomy" id="861109"/>
    <lineage>
        <taxon>Bacteria</taxon>
        <taxon>Pseudomonadati</taxon>
        <taxon>Pseudomonadota</taxon>
        <taxon>Alphaproteobacteria</taxon>
        <taxon>Sphingomonadales</taxon>
        <taxon>Sphingomonadaceae</taxon>
        <taxon>Sphingobium</taxon>
    </lineage>
</organism>